<sequence length="757" mass="89002">MKNSCLAVLKLVKGKKHPLDAKKGGCHRRYFHSSSSTLVDRKKKVSTHISYSLPAQRENEKYTFEVLMKTMKNRADEYNLIKIKEAQNKILIHLNTFTINQVVCTLVLSHKYNMLNFKILHAIIEHLFCHSCFLNSKHLYVLVSIVRKIHLDNLVHPSRDNHKSGNDHNPHVEDYLEDVNENIKWKEKFYGEVMGNLVLPPGDDIRAAYPAEHRSAECPLQYNGTLSEHGSNTSSVDNSLPPCKTDPVEENLSLQNCPPQDEDISIEMKKTHLKIKEILTHNYSNIYLNIKKNLYTSLLLLNYLHEENIISRRIFLKIIYSIDTQFNQHTFSSNKNGKNSIHHSYDANGACEDGILNSYLQDQCENTSTYDLYIRLHFHLLKHMLTECEFIDSKFVMEKIENGTSINEDVYRDAKLYLEVFSLFFQNMERVTERINHLKVFHLNVLLHELLKPLCDDGAFKNVKIYYSFLKRVPCKSILKGEAPPDVCYSLLTILYYLKRGNMLNCEIRPFGYPPFGEPTFDLQKIQDRYSLFLNSLNQYTLHDLLIQTHETQEAINTNCEIPIKLTPNSEPATIEQSPQTLKDNFIVHFMAEFTFNVVCYLNRIDTYEQLLILKHLILLNLKNEYLIDVLKERQRNFFIQKKHYTDRKHFFYFIEYLFTSFIYSTHEFLNLIHLIDLRKFQIVLDAIGRTKKFTHKIKKIFDAVNVMLNQRKHNCVKISNKKKVRNNQFENKSTVLPEDTTQIQRFQNILYDFLFL</sequence>
<dbReference type="AlphaFoldDB" id="A0A1B1E6S7"/>
<dbReference type="Proteomes" id="UP000092716">
    <property type="component" value="Chromosome 13"/>
</dbReference>
<name>A0A1B1E6S7_9APIC</name>
<gene>
    <name evidence="1" type="ORF">PCOAH_00051060</name>
</gene>
<dbReference type="VEuPathDB" id="PlasmoDB:PCOAH_00051060"/>
<dbReference type="RefSeq" id="XP_019917378.1">
    <property type="nucleotide sequence ID" value="XM_020061888.1"/>
</dbReference>
<evidence type="ECO:0000313" key="1">
    <source>
        <dbReference type="EMBL" id="ANQ10683.1"/>
    </source>
</evidence>
<evidence type="ECO:0000313" key="2">
    <source>
        <dbReference type="Proteomes" id="UP000092716"/>
    </source>
</evidence>
<dbReference type="KEGG" id="pcot:PCOAH_00051060"/>
<proteinExistence type="predicted"/>
<keyword evidence="2" id="KW-1185">Reference proteome</keyword>
<organism evidence="1 2">
    <name type="scientific">Plasmodium coatneyi</name>
    <dbReference type="NCBI Taxonomy" id="208452"/>
    <lineage>
        <taxon>Eukaryota</taxon>
        <taxon>Sar</taxon>
        <taxon>Alveolata</taxon>
        <taxon>Apicomplexa</taxon>
        <taxon>Aconoidasida</taxon>
        <taxon>Haemosporida</taxon>
        <taxon>Plasmodiidae</taxon>
        <taxon>Plasmodium</taxon>
    </lineage>
</organism>
<dbReference type="EMBL" id="CP016251">
    <property type="protein sequence ID" value="ANQ10683.1"/>
    <property type="molecule type" value="Genomic_DNA"/>
</dbReference>
<dbReference type="GeneID" id="30911840"/>
<reference evidence="2" key="1">
    <citation type="submission" date="2016-06" db="EMBL/GenBank/DDBJ databases">
        <title>First high quality genome sequence of Plasmodium coatneyi using continuous long reads from single molecule, real-time sequencing.</title>
        <authorList>
            <person name="Chien J.-T."/>
            <person name="Pakala S.B."/>
            <person name="Geraldo J.A."/>
            <person name="Lapp S.A."/>
            <person name="Barnwell J.W."/>
            <person name="Kissinger J.C."/>
            <person name="Galinski M.R."/>
            <person name="Humphrey J.C."/>
        </authorList>
    </citation>
    <scope>NUCLEOTIDE SEQUENCE [LARGE SCALE GENOMIC DNA]</scope>
    <source>
        <strain evidence="2">Hackeri</strain>
    </source>
</reference>
<dbReference type="OrthoDB" id="392617at2759"/>
<accession>A0A1B1E6S7</accession>
<protein>
    <submittedName>
        <fullName evidence="1">Uncharacterized protein</fullName>
    </submittedName>
</protein>